<sequence length="128" mass="14591">MGWEVLLKSGLEYGQRKTNFNITDPKENGNSQEFPDYYIGDDKDLLEIKSFDASASANFDLANFDSYCRSVADSPKRTNADYLIFSYTLNGSKLNIQDIWIKKIWEITCPSAKIPLKNPSKKGCDLQY</sequence>
<keyword evidence="1" id="KW-0540">Nuclease</keyword>
<accession>A0A1H6J722</accession>
<gene>
    <name evidence="1" type="ORF">BAZSYMA_V2ACONTIG08765_2</name>
</gene>
<evidence type="ECO:0000313" key="2">
    <source>
        <dbReference type="Proteomes" id="UP000198988"/>
    </source>
</evidence>
<dbReference type="AlphaFoldDB" id="A0A1H6J722"/>
<reference evidence="2" key="1">
    <citation type="submission" date="2016-06" db="EMBL/GenBank/DDBJ databases">
        <authorList>
            <person name="Petersen J."/>
            <person name="Sayavedra L."/>
        </authorList>
    </citation>
    <scope>NUCLEOTIDE SEQUENCE [LARGE SCALE GENOMIC DNA]</scope>
    <source>
        <strain evidence="2">BazSymA</strain>
    </source>
</reference>
<keyword evidence="1" id="KW-0255">Endonuclease</keyword>
<organism evidence="1 2">
    <name type="scientific">Bathymodiolus azoricus thioautotrophic gill symbiont</name>
    <dbReference type="NCBI Taxonomy" id="235205"/>
    <lineage>
        <taxon>Bacteria</taxon>
        <taxon>Pseudomonadati</taxon>
        <taxon>Pseudomonadota</taxon>
        <taxon>Gammaproteobacteria</taxon>
        <taxon>sulfur-oxidizing symbionts</taxon>
    </lineage>
</organism>
<name>A0A1H6J722_9GAMM</name>
<dbReference type="EMBL" id="CDSC02000014">
    <property type="protein sequence ID" value="SEH57948.1"/>
    <property type="molecule type" value="Genomic_DNA"/>
</dbReference>
<dbReference type="InterPro" id="IPR019064">
    <property type="entry name" value="Restrct_endonuc_II_NlaIV"/>
</dbReference>
<dbReference type="EC" id="3.1.21.4" evidence="1"/>
<proteinExistence type="predicted"/>
<dbReference type="Proteomes" id="UP000198988">
    <property type="component" value="Unassembled WGS sequence"/>
</dbReference>
<dbReference type="OrthoDB" id="2057768at2"/>
<dbReference type="Pfam" id="PF09564">
    <property type="entry name" value="RE_NgoBV"/>
    <property type="match status" value="1"/>
</dbReference>
<protein>
    <submittedName>
        <fullName evidence="1">Type II restriction enzyme NlaIV (Endonuclease NlaIV) (R.NlaIV)</fullName>
        <ecNumber evidence="1">3.1.21.4</ecNumber>
    </submittedName>
</protein>
<keyword evidence="1" id="KW-0378">Hydrolase</keyword>
<dbReference type="GO" id="GO:0009036">
    <property type="term" value="F:type II site-specific deoxyribonuclease activity"/>
    <property type="evidence" value="ECO:0007669"/>
    <property type="project" value="UniProtKB-EC"/>
</dbReference>
<evidence type="ECO:0000313" key="1">
    <source>
        <dbReference type="EMBL" id="SEH57948.1"/>
    </source>
</evidence>